<keyword evidence="2" id="KW-1003">Cell membrane</keyword>
<accession>B1ZXH2</accession>
<keyword evidence="5 8" id="KW-1133">Transmembrane helix</keyword>
<evidence type="ECO:0000256" key="4">
    <source>
        <dbReference type="ARBA" id="ARBA00022692"/>
    </source>
</evidence>
<evidence type="ECO:0000256" key="8">
    <source>
        <dbReference type="SAM" id="Phobius"/>
    </source>
</evidence>
<feature type="transmembrane region" description="Helical" evidence="8">
    <location>
        <begin position="128"/>
        <end position="147"/>
    </location>
</feature>
<evidence type="ECO:0000256" key="6">
    <source>
        <dbReference type="ARBA" id="ARBA00023136"/>
    </source>
</evidence>
<dbReference type="KEGG" id="ote:Oter_3690"/>
<keyword evidence="3" id="KW-0997">Cell inner membrane</keyword>
<evidence type="ECO:0000259" key="9">
    <source>
        <dbReference type="Pfam" id="PF12821"/>
    </source>
</evidence>
<dbReference type="Proteomes" id="UP000007013">
    <property type="component" value="Chromosome"/>
</dbReference>
<sequence>MILLELLQDMALAAVPAIGFGMLFNVPRGVLWHCAVLGAIGHGLRFLLQRAGVPVELATLIAASAVSFLGVWDAPRLRAHPKVFTVAAVIPMIPGVPLFTTLITIQLIQQHGATDALLSQAINSGLRAFFVIGALAVGLAMPGLLFYRRRPVV</sequence>
<keyword evidence="6 8" id="KW-0472">Membrane</keyword>
<evidence type="ECO:0000256" key="3">
    <source>
        <dbReference type="ARBA" id="ARBA00022519"/>
    </source>
</evidence>
<feature type="domain" description="Threonine/Serine exporter ThrE" evidence="9">
    <location>
        <begin position="10"/>
        <end position="143"/>
    </location>
</feature>
<feature type="transmembrane region" description="Helical" evidence="8">
    <location>
        <begin position="84"/>
        <end position="108"/>
    </location>
</feature>
<evidence type="ECO:0000256" key="1">
    <source>
        <dbReference type="ARBA" id="ARBA00004651"/>
    </source>
</evidence>
<gene>
    <name evidence="10" type="ordered locus">Oter_3690</name>
</gene>
<dbReference type="AlphaFoldDB" id="B1ZXH2"/>
<proteinExistence type="inferred from homology"/>
<evidence type="ECO:0000313" key="11">
    <source>
        <dbReference type="Proteomes" id="UP000007013"/>
    </source>
</evidence>
<keyword evidence="11" id="KW-1185">Reference proteome</keyword>
<comment type="subcellular location">
    <subcellularLocation>
        <location evidence="1">Cell membrane</location>
        <topology evidence="1">Multi-pass membrane protein</topology>
    </subcellularLocation>
</comment>
<reference evidence="10 11" key="1">
    <citation type="journal article" date="2011" name="J. Bacteriol.">
        <title>Genome sequence of the verrucomicrobium Opitutus terrae PB90-1, an abundant inhabitant of rice paddy soil ecosystems.</title>
        <authorList>
            <person name="van Passel M.W."/>
            <person name="Kant R."/>
            <person name="Palva A."/>
            <person name="Copeland A."/>
            <person name="Lucas S."/>
            <person name="Lapidus A."/>
            <person name="Glavina del Rio T."/>
            <person name="Pitluck S."/>
            <person name="Goltsman E."/>
            <person name="Clum A."/>
            <person name="Sun H."/>
            <person name="Schmutz J."/>
            <person name="Larimer F.W."/>
            <person name="Land M.L."/>
            <person name="Hauser L."/>
            <person name="Kyrpides N."/>
            <person name="Mikhailova N."/>
            <person name="Richardson P.P."/>
            <person name="Janssen P.H."/>
            <person name="de Vos W.M."/>
            <person name="Smidt H."/>
        </authorList>
    </citation>
    <scope>NUCLEOTIDE SEQUENCE [LARGE SCALE GENOMIC DNA]</scope>
    <source>
        <strain evidence="11">DSM 11246 / JCM 15787 / PB90-1</strain>
    </source>
</reference>
<dbReference type="STRING" id="452637.Oter_3690"/>
<dbReference type="eggNOG" id="COG3610">
    <property type="taxonomic scope" value="Bacteria"/>
</dbReference>
<name>B1ZXH2_OPITP</name>
<comment type="similarity">
    <text evidence="7">Belongs to the ThrE exporter (TC 2.A.79) family.</text>
</comment>
<dbReference type="EMBL" id="CP001032">
    <property type="protein sequence ID" value="ACB76967.1"/>
    <property type="molecule type" value="Genomic_DNA"/>
</dbReference>
<dbReference type="PANTHER" id="PTHR34390:SF1">
    <property type="entry name" value="SUCCINATE TRANSPORTER SUBUNIT YJJB-RELATED"/>
    <property type="match status" value="1"/>
</dbReference>
<evidence type="ECO:0000256" key="7">
    <source>
        <dbReference type="ARBA" id="ARBA00034125"/>
    </source>
</evidence>
<protein>
    <recommendedName>
        <fullName evidence="9">Threonine/Serine exporter ThrE domain-containing protein</fullName>
    </recommendedName>
</protein>
<dbReference type="InterPro" id="IPR050539">
    <property type="entry name" value="ThrE_Dicarb/AminoAcid_Exp"/>
</dbReference>
<dbReference type="InterPro" id="IPR024528">
    <property type="entry name" value="ThrE_2"/>
</dbReference>
<keyword evidence="4 8" id="KW-0812">Transmembrane</keyword>
<evidence type="ECO:0000256" key="5">
    <source>
        <dbReference type="ARBA" id="ARBA00022989"/>
    </source>
</evidence>
<evidence type="ECO:0000256" key="2">
    <source>
        <dbReference type="ARBA" id="ARBA00022475"/>
    </source>
</evidence>
<feature type="transmembrane region" description="Helical" evidence="8">
    <location>
        <begin position="6"/>
        <end position="23"/>
    </location>
</feature>
<evidence type="ECO:0000313" key="10">
    <source>
        <dbReference type="EMBL" id="ACB76967.1"/>
    </source>
</evidence>
<dbReference type="OrthoDB" id="9810047at2"/>
<dbReference type="PANTHER" id="PTHR34390">
    <property type="entry name" value="UPF0442 PROTEIN YJJB-RELATED"/>
    <property type="match status" value="1"/>
</dbReference>
<dbReference type="RefSeq" id="WP_012376496.1">
    <property type="nucleotide sequence ID" value="NC_010571.1"/>
</dbReference>
<dbReference type="HOGENOM" id="CLU_117642_1_0_0"/>
<dbReference type="Pfam" id="PF12821">
    <property type="entry name" value="ThrE_2"/>
    <property type="match status" value="1"/>
</dbReference>
<organism evidence="10 11">
    <name type="scientific">Opitutus terrae (strain DSM 11246 / JCM 15787 / PB90-1)</name>
    <dbReference type="NCBI Taxonomy" id="452637"/>
    <lineage>
        <taxon>Bacteria</taxon>
        <taxon>Pseudomonadati</taxon>
        <taxon>Verrucomicrobiota</taxon>
        <taxon>Opitutia</taxon>
        <taxon>Opitutales</taxon>
        <taxon>Opitutaceae</taxon>
        <taxon>Opitutus</taxon>
    </lineage>
</organism>
<dbReference type="GO" id="GO:0015744">
    <property type="term" value="P:succinate transport"/>
    <property type="evidence" value="ECO:0007669"/>
    <property type="project" value="TreeGrafter"/>
</dbReference>
<dbReference type="GO" id="GO:0005886">
    <property type="term" value="C:plasma membrane"/>
    <property type="evidence" value="ECO:0007669"/>
    <property type="project" value="UniProtKB-SubCell"/>
</dbReference>